<accession>A0AAV9L233</accession>
<reference evidence="1 2" key="1">
    <citation type="submission" date="2023-10" db="EMBL/GenBank/DDBJ databases">
        <title>Genome-Wide Identification Analysis in wild type Solanum Pinnatisectum Reveals Some Genes Defensing Phytophthora Infestans.</title>
        <authorList>
            <person name="Sun C."/>
        </authorList>
    </citation>
    <scope>NUCLEOTIDE SEQUENCE [LARGE SCALE GENOMIC DNA]</scope>
    <source>
        <strain evidence="1">LQN</strain>
        <tissue evidence="1">Leaf</tissue>
    </source>
</reference>
<dbReference type="EMBL" id="JAWPEI010000008">
    <property type="protein sequence ID" value="KAK4718272.1"/>
    <property type="molecule type" value="Genomic_DNA"/>
</dbReference>
<sequence>MRLKVEGLDQGQGNGIHVNENKEVEKKGFKNRTKFWAIVNGLKSNGVRFILDDNENNSCSPNFH</sequence>
<evidence type="ECO:0000313" key="1">
    <source>
        <dbReference type="EMBL" id="KAK4718272.1"/>
    </source>
</evidence>
<comment type="caution">
    <text evidence="1">The sequence shown here is derived from an EMBL/GenBank/DDBJ whole genome shotgun (WGS) entry which is preliminary data.</text>
</comment>
<dbReference type="AlphaFoldDB" id="A0AAV9L233"/>
<gene>
    <name evidence="1" type="ORF">R3W88_016610</name>
</gene>
<protein>
    <submittedName>
        <fullName evidence="1">Uncharacterized protein</fullName>
    </submittedName>
</protein>
<name>A0AAV9L233_9SOLN</name>
<keyword evidence="2" id="KW-1185">Reference proteome</keyword>
<dbReference type="Proteomes" id="UP001311915">
    <property type="component" value="Unassembled WGS sequence"/>
</dbReference>
<proteinExistence type="predicted"/>
<organism evidence="1 2">
    <name type="scientific">Solanum pinnatisectum</name>
    <name type="common">tansyleaf nightshade</name>
    <dbReference type="NCBI Taxonomy" id="50273"/>
    <lineage>
        <taxon>Eukaryota</taxon>
        <taxon>Viridiplantae</taxon>
        <taxon>Streptophyta</taxon>
        <taxon>Embryophyta</taxon>
        <taxon>Tracheophyta</taxon>
        <taxon>Spermatophyta</taxon>
        <taxon>Magnoliopsida</taxon>
        <taxon>eudicotyledons</taxon>
        <taxon>Gunneridae</taxon>
        <taxon>Pentapetalae</taxon>
        <taxon>asterids</taxon>
        <taxon>lamiids</taxon>
        <taxon>Solanales</taxon>
        <taxon>Solanaceae</taxon>
        <taxon>Solanoideae</taxon>
        <taxon>Solaneae</taxon>
        <taxon>Solanum</taxon>
    </lineage>
</organism>
<evidence type="ECO:0000313" key="2">
    <source>
        <dbReference type="Proteomes" id="UP001311915"/>
    </source>
</evidence>